<proteinExistence type="predicted"/>
<dbReference type="AlphaFoldDB" id="A0A6J7ID61"/>
<protein>
    <submittedName>
        <fullName evidence="1">Unannotated protein</fullName>
    </submittedName>
</protein>
<dbReference type="EMBL" id="CAFBNF010000005">
    <property type="protein sequence ID" value="CAB4928591.1"/>
    <property type="molecule type" value="Genomic_DNA"/>
</dbReference>
<dbReference type="InterPro" id="IPR036249">
    <property type="entry name" value="Thioredoxin-like_sf"/>
</dbReference>
<dbReference type="Pfam" id="PF06999">
    <property type="entry name" value="Suc_Fer-like"/>
    <property type="match status" value="1"/>
</dbReference>
<dbReference type="SUPFAM" id="SSF52833">
    <property type="entry name" value="Thioredoxin-like"/>
    <property type="match status" value="1"/>
</dbReference>
<dbReference type="InterPro" id="IPR009737">
    <property type="entry name" value="Aim32/Apd1-like"/>
</dbReference>
<evidence type="ECO:0000313" key="1">
    <source>
        <dbReference type="EMBL" id="CAB4928591.1"/>
    </source>
</evidence>
<sequence length="296" mass="31362">MTTCSALSRELAESLVATAPVATAWIVIEVPGAWGRQALTECALPDDVGQVLLDRCRDTGTTPLLARRPGPAGREPVSSYRVWLAHTTPGATRMWTASLTDPRHLLDLDPAALAAGNTPALGEPSHEPVLFVCANSKRDACCAQWGRPIARALGESAVGDRVWECSHLGGHRFAATALVLPWGTVHGRLDTASAASVLAGADTGILDLDNYRGRSALQPWAQAAEIAVRRAHSIVGVEALQVEGEPPLAHVQAADGRRWSVVVESSPRTPDRNDSCTGEPVSGTLWHATDVARFTS</sequence>
<organism evidence="1">
    <name type="scientific">freshwater metagenome</name>
    <dbReference type="NCBI Taxonomy" id="449393"/>
    <lineage>
        <taxon>unclassified sequences</taxon>
        <taxon>metagenomes</taxon>
        <taxon>ecological metagenomes</taxon>
    </lineage>
</organism>
<name>A0A6J7ID61_9ZZZZ</name>
<accession>A0A6J7ID61</accession>
<reference evidence="1" key="1">
    <citation type="submission" date="2020-05" db="EMBL/GenBank/DDBJ databases">
        <authorList>
            <person name="Chiriac C."/>
            <person name="Salcher M."/>
            <person name="Ghai R."/>
            <person name="Kavagutti S V."/>
        </authorList>
    </citation>
    <scope>NUCLEOTIDE SEQUENCE</scope>
</reference>
<gene>
    <name evidence="1" type="ORF">UFOPK3773_00103</name>
</gene>
<dbReference type="CDD" id="cd03062">
    <property type="entry name" value="TRX_Fd_Sucrase"/>
    <property type="match status" value="1"/>
</dbReference>